<evidence type="ECO:0000313" key="1">
    <source>
        <dbReference type="EMBL" id="CAF1280382.1"/>
    </source>
</evidence>
<sequence>MINKSLIPLVSIDGIIYGVFNTTAGSDSHAATTGFGVGQDPIDQSPDKACDGDISTKYLNFGEYQSIMQVPTCGLNTCFYLELKRGASIITGFQVCARFELDVGLQWQYWF</sequence>
<protein>
    <submittedName>
        <fullName evidence="1">Uncharacterized protein</fullName>
    </submittedName>
</protein>
<gene>
    <name evidence="1" type="ORF">IZO911_LOCUS32932</name>
</gene>
<dbReference type="Proteomes" id="UP000663860">
    <property type="component" value="Unassembled WGS sequence"/>
</dbReference>
<dbReference type="AlphaFoldDB" id="A0A815C0J3"/>
<evidence type="ECO:0000313" key="2">
    <source>
        <dbReference type="Proteomes" id="UP000663860"/>
    </source>
</evidence>
<accession>A0A815C0J3</accession>
<reference evidence="1" key="1">
    <citation type="submission" date="2021-02" db="EMBL/GenBank/DDBJ databases">
        <authorList>
            <person name="Nowell W R."/>
        </authorList>
    </citation>
    <scope>NUCLEOTIDE SEQUENCE</scope>
</reference>
<proteinExistence type="predicted"/>
<name>A0A815C0J3_9BILA</name>
<organism evidence="1 2">
    <name type="scientific">Adineta steineri</name>
    <dbReference type="NCBI Taxonomy" id="433720"/>
    <lineage>
        <taxon>Eukaryota</taxon>
        <taxon>Metazoa</taxon>
        <taxon>Spiralia</taxon>
        <taxon>Gnathifera</taxon>
        <taxon>Rotifera</taxon>
        <taxon>Eurotatoria</taxon>
        <taxon>Bdelloidea</taxon>
        <taxon>Adinetida</taxon>
        <taxon>Adinetidae</taxon>
        <taxon>Adineta</taxon>
    </lineage>
</organism>
<dbReference type="EMBL" id="CAJNOE010000586">
    <property type="protein sequence ID" value="CAF1280382.1"/>
    <property type="molecule type" value="Genomic_DNA"/>
</dbReference>
<comment type="caution">
    <text evidence="1">The sequence shown here is derived from an EMBL/GenBank/DDBJ whole genome shotgun (WGS) entry which is preliminary data.</text>
</comment>